<dbReference type="InterPro" id="IPR003877">
    <property type="entry name" value="SPRY_dom"/>
</dbReference>
<evidence type="ECO:0000256" key="2">
    <source>
        <dbReference type="ARBA" id="ARBA00022723"/>
    </source>
</evidence>
<dbReference type="InterPro" id="IPR013083">
    <property type="entry name" value="Znf_RING/FYVE/PHD"/>
</dbReference>
<dbReference type="InterPro" id="IPR013320">
    <property type="entry name" value="ConA-like_dom_sf"/>
</dbReference>
<dbReference type="Gene3D" id="3.30.40.10">
    <property type="entry name" value="Zinc/RING finger domain, C3HC4 (zinc finger)"/>
    <property type="match status" value="1"/>
</dbReference>
<dbReference type="PROSITE" id="PS50089">
    <property type="entry name" value="ZF_RING_2"/>
    <property type="match status" value="1"/>
</dbReference>
<dbReference type="Pfam" id="PF00097">
    <property type="entry name" value="zf-C3HC4"/>
    <property type="match status" value="1"/>
</dbReference>
<evidence type="ECO:0000313" key="9">
    <source>
        <dbReference type="Proteomes" id="UP001046870"/>
    </source>
</evidence>
<evidence type="ECO:0000256" key="5">
    <source>
        <dbReference type="PROSITE-ProRule" id="PRU00024"/>
    </source>
</evidence>
<comment type="caution">
    <text evidence="8">The sequence shown here is derived from an EMBL/GenBank/DDBJ whole genome shotgun (WGS) entry which is preliminary data.</text>
</comment>
<dbReference type="AlphaFoldDB" id="A0A9D3T6D3"/>
<dbReference type="SUPFAM" id="SSF57850">
    <property type="entry name" value="RING/U-box"/>
    <property type="match status" value="1"/>
</dbReference>
<dbReference type="InterPro" id="IPR000315">
    <property type="entry name" value="Znf_B-box"/>
</dbReference>
<evidence type="ECO:0000313" key="8">
    <source>
        <dbReference type="EMBL" id="KAG7468638.1"/>
    </source>
</evidence>
<organism evidence="8 9">
    <name type="scientific">Megalops atlanticus</name>
    <name type="common">Tarpon</name>
    <name type="synonym">Clupea gigantea</name>
    <dbReference type="NCBI Taxonomy" id="7932"/>
    <lineage>
        <taxon>Eukaryota</taxon>
        <taxon>Metazoa</taxon>
        <taxon>Chordata</taxon>
        <taxon>Craniata</taxon>
        <taxon>Vertebrata</taxon>
        <taxon>Euteleostomi</taxon>
        <taxon>Actinopterygii</taxon>
        <taxon>Neopterygii</taxon>
        <taxon>Teleostei</taxon>
        <taxon>Elopiformes</taxon>
        <taxon>Megalopidae</taxon>
        <taxon>Megalops</taxon>
    </lineage>
</organism>
<evidence type="ECO:0000259" key="6">
    <source>
        <dbReference type="PROSITE" id="PS50089"/>
    </source>
</evidence>
<dbReference type="Proteomes" id="UP001046870">
    <property type="component" value="Chromosome 11"/>
</dbReference>
<dbReference type="InterPro" id="IPR050143">
    <property type="entry name" value="TRIM/RBCC"/>
</dbReference>
<dbReference type="SMART" id="SM00184">
    <property type="entry name" value="RING"/>
    <property type="match status" value="1"/>
</dbReference>
<comment type="similarity">
    <text evidence="1">Belongs to the TRIM/RBCC family.</text>
</comment>
<keyword evidence="3 5" id="KW-0863">Zinc-finger</keyword>
<dbReference type="SUPFAM" id="SSF49899">
    <property type="entry name" value="Concanavalin A-like lectins/glucanases"/>
    <property type="match status" value="1"/>
</dbReference>
<dbReference type="Gene3D" id="3.30.160.60">
    <property type="entry name" value="Classic Zinc Finger"/>
    <property type="match status" value="1"/>
</dbReference>
<protein>
    <submittedName>
        <fullName evidence="8">Uncharacterized protein</fullName>
    </submittedName>
</protein>
<dbReference type="InterPro" id="IPR001841">
    <property type="entry name" value="Znf_RING"/>
</dbReference>
<gene>
    <name evidence="8" type="ORF">MATL_G00145250</name>
</gene>
<dbReference type="Pfam" id="PF00643">
    <property type="entry name" value="zf-B_box"/>
    <property type="match status" value="1"/>
</dbReference>
<dbReference type="Pfam" id="PF00622">
    <property type="entry name" value="SPRY"/>
    <property type="match status" value="1"/>
</dbReference>
<dbReference type="InterPro" id="IPR018957">
    <property type="entry name" value="Znf_C3HC4_RING-type"/>
</dbReference>
<proteinExistence type="inferred from homology"/>
<dbReference type="GO" id="GO:0008270">
    <property type="term" value="F:zinc ion binding"/>
    <property type="evidence" value="ECO:0007669"/>
    <property type="project" value="UniProtKB-KW"/>
</dbReference>
<dbReference type="SMART" id="SM00336">
    <property type="entry name" value="BBOX"/>
    <property type="match status" value="1"/>
</dbReference>
<dbReference type="InterPro" id="IPR043136">
    <property type="entry name" value="B30.2/SPRY_sf"/>
</dbReference>
<evidence type="ECO:0000256" key="1">
    <source>
        <dbReference type="ARBA" id="ARBA00008518"/>
    </source>
</evidence>
<feature type="domain" description="B box-type" evidence="7">
    <location>
        <begin position="81"/>
        <end position="117"/>
    </location>
</feature>
<accession>A0A9D3T6D3</accession>
<evidence type="ECO:0000259" key="7">
    <source>
        <dbReference type="PROSITE" id="PS50119"/>
    </source>
</evidence>
<sequence>MAASGLFRELYCAVCFDLFSDPVSLPCDHTFCRRCIEKCQSTLTPQCPECRAGFAQGEFRTNRALRNMADRLQTELNLCNCPEHQEKMKLFCETDRQLICVVCRDGQTHREHKCKPISEAAAISRAELEKALEFLSKDNAALTHLIAQQSDEIRKTKERSTLLMDQITAQFAELQRFLRERMRVLKEEAAREEERALTPLQGSLAVMTRALTARQQREQMLRSALDISESDRFQQWWINKGSSAVEELKNRNGGARVPRGRAANDMFKSEAKGFRVTPASLHCPSLGPYDSHLQFFVWKEMLQVIKPVPTHVTLEDLNDPLLKVSADSVRHVDLNSRALWRFGDGPEFSMSHTWSRESFRSGQQYWEVAVGEKSHWSLGLDAQLSSSKQAICRLNGRLGKYRVKTQKEIPLDLPVRPKKIGTFLDCERKRIYFYNADNMTLIHSTAYDTDKSLFVYFNPGFYFKGENGDPLTVCCY</sequence>
<dbReference type="PROSITE" id="PS00518">
    <property type="entry name" value="ZF_RING_1"/>
    <property type="match status" value="1"/>
</dbReference>
<keyword evidence="4" id="KW-0862">Zinc</keyword>
<feature type="domain" description="RING-type" evidence="6">
    <location>
        <begin position="12"/>
        <end position="51"/>
    </location>
</feature>
<keyword evidence="2" id="KW-0479">Metal-binding</keyword>
<dbReference type="Gene3D" id="2.60.120.920">
    <property type="match status" value="1"/>
</dbReference>
<dbReference type="OrthoDB" id="654191at2759"/>
<name>A0A9D3T6D3_MEGAT</name>
<dbReference type="PANTHER" id="PTHR24103">
    <property type="entry name" value="E3 UBIQUITIN-PROTEIN LIGASE TRIM"/>
    <property type="match status" value="1"/>
</dbReference>
<dbReference type="PROSITE" id="PS50119">
    <property type="entry name" value="ZF_BBOX"/>
    <property type="match status" value="1"/>
</dbReference>
<dbReference type="EMBL" id="JAFDVH010000011">
    <property type="protein sequence ID" value="KAG7468638.1"/>
    <property type="molecule type" value="Genomic_DNA"/>
</dbReference>
<keyword evidence="9" id="KW-1185">Reference proteome</keyword>
<evidence type="ECO:0000256" key="3">
    <source>
        <dbReference type="ARBA" id="ARBA00022771"/>
    </source>
</evidence>
<evidence type="ECO:0000256" key="4">
    <source>
        <dbReference type="ARBA" id="ARBA00022833"/>
    </source>
</evidence>
<dbReference type="CDD" id="cd19800">
    <property type="entry name" value="Bbox2_xNF7-like"/>
    <property type="match status" value="1"/>
</dbReference>
<dbReference type="InterPro" id="IPR017907">
    <property type="entry name" value="Znf_RING_CS"/>
</dbReference>
<dbReference type="SUPFAM" id="SSF57845">
    <property type="entry name" value="B-box zinc-binding domain"/>
    <property type="match status" value="1"/>
</dbReference>
<reference evidence="8" key="1">
    <citation type="submission" date="2021-01" db="EMBL/GenBank/DDBJ databases">
        <authorList>
            <person name="Zahm M."/>
            <person name="Roques C."/>
            <person name="Cabau C."/>
            <person name="Klopp C."/>
            <person name="Donnadieu C."/>
            <person name="Jouanno E."/>
            <person name="Lampietro C."/>
            <person name="Louis A."/>
            <person name="Herpin A."/>
            <person name="Echchiki A."/>
            <person name="Berthelot C."/>
            <person name="Parey E."/>
            <person name="Roest-Crollius H."/>
            <person name="Braasch I."/>
            <person name="Postlethwait J."/>
            <person name="Bobe J."/>
            <person name="Montfort J."/>
            <person name="Bouchez O."/>
            <person name="Begum T."/>
            <person name="Mejri S."/>
            <person name="Adams A."/>
            <person name="Chen W.-J."/>
            <person name="Guiguen Y."/>
        </authorList>
    </citation>
    <scope>NUCLEOTIDE SEQUENCE</scope>
    <source>
        <strain evidence="8">YG-15Mar2019-1</strain>
        <tissue evidence="8">Brain</tissue>
    </source>
</reference>